<proteinExistence type="predicted"/>
<dbReference type="InterPro" id="IPR050789">
    <property type="entry name" value="Diverse_Enzym_Activities"/>
</dbReference>
<dbReference type="InterPro" id="IPR001466">
    <property type="entry name" value="Beta-lactam-related"/>
</dbReference>
<organism evidence="2 3">
    <name type="scientific">Hirschia baltica (strain ATCC 49814 / DSM 5838 / IFAM 1418)</name>
    <dbReference type="NCBI Taxonomy" id="582402"/>
    <lineage>
        <taxon>Bacteria</taxon>
        <taxon>Pseudomonadati</taxon>
        <taxon>Pseudomonadota</taxon>
        <taxon>Alphaproteobacteria</taxon>
        <taxon>Hyphomonadales</taxon>
        <taxon>Hyphomonadaceae</taxon>
        <taxon>Hirschia</taxon>
    </lineage>
</organism>
<protein>
    <submittedName>
        <fullName evidence="2">Beta-lactamase</fullName>
    </submittedName>
</protein>
<dbReference type="AlphaFoldDB" id="C6XP12"/>
<dbReference type="Gene3D" id="3.40.710.10">
    <property type="entry name" value="DD-peptidase/beta-lactamase superfamily"/>
    <property type="match status" value="1"/>
</dbReference>
<dbReference type="EMBL" id="CP001678">
    <property type="protein sequence ID" value="ACT60192.1"/>
    <property type="molecule type" value="Genomic_DNA"/>
</dbReference>
<reference evidence="3" key="1">
    <citation type="journal article" date="2011" name="J. Bacteriol.">
        <title>Genome sequences of eight morphologically diverse alphaproteobacteria.</title>
        <authorList>
            <consortium name="US DOE Joint Genome Institute"/>
            <person name="Brown P.J."/>
            <person name="Kysela D.T."/>
            <person name="Buechlein A."/>
            <person name="Hemmerich C."/>
            <person name="Brun Y.V."/>
        </authorList>
    </citation>
    <scope>NUCLEOTIDE SEQUENCE [LARGE SCALE GENOMIC DNA]</scope>
    <source>
        <strain evidence="3">ATCC 49814 / DSM 5838 / IFAM 1418</strain>
    </source>
</reference>
<dbReference type="STRING" id="582402.Hbal_2517"/>
<dbReference type="SUPFAM" id="SSF56601">
    <property type="entry name" value="beta-lactamase/transpeptidase-like"/>
    <property type="match status" value="1"/>
</dbReference>
<keyword evidence="3" id="KW-1185">Reference proteome</keyword>
<feature type="domain" description="Beta-lactamase-related" evidence="1">
    <location>
        <begin position="92"/>
        <end position="375"/>
    </location>
</feature>
<evidence type="ECO:0000313" key="2">
    <source>
        <dbReference type="EMBL" id="ACT60192.1"/>
    </source>
</evidence>
<dbReference type="HOGENOM" id="CLU_030169_0_0_5"/>
<dbReference type="OrthoDB" id="9814204at2"/>
<dbReference type="RefSeq" id="WP_015828342.1">
    <property type="nucleotide sequence ID" value="NC_012982.1"/>
</dbReference>
<dbReference type="Proteomes" id="UP000002745">
    <property type="component" value="Chromosome"/>
</dbReference>
<accession>C6XP12</accession>
<dbReference type="eggNOG" id="COG1680">
    <property type="taxonomic scope" value="Bacteria"/>
</dbReference>
<dbReference type="PANTHER" id="PTHR43283">
    <property type="entry name" value="BETA-LACTAMASE-RELATED"/>
    <property type="match status" value="1"/>
</dbReference>
<gene>
    <name evidence="2" type="ordered locus">Hbal_2517</name>
</gene>
<dbReference type="Pfam" id="PF00144">
    <property type="entry name" value="Beta-lactamase"/>
    <property type="match status" value="1"/>
</dbReference>
<dbReference type="KEGG" id="hba:Hbal_2517"/>
<sequence>MIKPERETQPKLSNALVAEPLGDIVNLYAGKMMPNLQASTFRNSHKIFPTRKIPMGKKKILKESLQPAEALEFQLNSSQNDIFDYISKNRVAGLLVYSQGKVVCEHYESGNTADSLWVSMSMAKSVATTLVGVAIKDGFIKNVDEQLVEYLPELKGSAYDGVSIRHLMQMTSGVAWNDQHTDPNSDRRIMLDYQVEQKPGLIMDYICKTKRQHEPGTHFNYSFADTFVVGALLKAATGEWLSDYLSRRIWIPMGMEKEGMWWLDSVDGLEVAGCGICATLRDFSRLGIYMLQDGKINGEPTLPENWIAESTSPRTVGGETLNYGYMWWPVPDESGSFKEKAFSARGIFGQYIYINPTRQLIISVASARSKPMHSEAILDNDFFNALKNNF</sequence>
<dbReference type="InterPro" id="IPR012338">
    <property type="entry name" value="Beta-lactam/transpept-like"/>
</dbReference>
<dbReference type="PANTHER" id="PTHR43283:SF14">
    <property type="entry name" value="BLL8153 PROTEIN"/>
    <property type="match status" value="1"/>
</dbReference>
<evidence type="ECO:0000259" key="1">
    <source>
        <dbReference type="Pfam" id="PF00144"/>
    </source>
</evidence>
<evidence type="ECO:0000313" key="3">
    <source>
        <dbReference type="Proteomes" id="UP000002745"/>
    </source>
</evidence>
<name>C6XP12_HIRBI</name>